<organism evidence="1 2">
    <name type="scientific">Hypoxylon rubiginosum</name>
    <dbReference type="NCBI Taxonomy" id="110542"/>
    <lineage>
        <taxon>Eukaryota</taxon>
        <taxon>Fungi</taxon>
        <taxon>Dikarya</taxon>
        <taxon>Ascomycota</taxon>
        <taxon>Pezizomycotina</taxon>
        <taxon>Sordariomycetes</taxon>
        <taxon>Xylariomycetidae</taxon>
        <taxon>Xylariales</taxon>
        <taxon>Hypoxylaceae</taxon>
        <taxon>Hypoxylon</taxon>
    </lineage>
</organism>
<dbReference type="Proteomes" id="UP001497700">
    <property type="component" value="Unassembled WGS sequence"/>
</dbReference>
<protein>
    <submittedName>
        <fullName evidence="1">Uncharacterized protein</fullName>
    </submittedName>
</protein>
<comment type="caution">
    <text evidence="1">The sequence shown here is derived from an EMBL/GenBank/DDBJ whole genome shotgun (WGS) entry which is preliminary data.</text>
</comment>
<reference evidence="1 2" key="1">
    <citation type="journal article" date="2022" name="New Phytol.">
        <title>Ecological generalism drives hyperdiversity of secondary metabolite gene clusters in xylarialean endophytes.</title>
        <authorList>
            <person name="Franco M.E.E."/>
            <person name="Wisecaver J.H."/>
            <person name="Arnold A.E."/>
            <person name="Ju Y.M."/>
            <person name="Slot J.C."/>
            <person name="Ahrendt S."/>
            <person name="Moore L.P."/>
            <person name="Eastman K.E."/>
            <person name="Scott K."/>
            <person name="Konkel Z."/>
            <person name="Mondo S.J."/>
            <person name="Kuo A."/>
            <person name="Hayes R.D."/>
            <person name="Haridas S."/>
            <person name="Andreopoulos B."/>
            <person name="Riley R."/>
            <person name="LaButti K."/>
            <person name="Pangilinan J."/>
            <person name="Lipzen A."/>
            <person name="Amirebrahimi M."/>
            <person name="Yan J."/>
            <person name="Adam C."/>
            <person name="Keymanesh K."/>
            <person name="Ng V."/>
            <person name="Louie K."/>
            <person name="Northen T."/>
            <person name="Drula E."/>
            <person name="Henrissat B."/>
            <person name="Hsieh H.M."/>
            <person name="Youens-Clark K."/>
            <person name="Lutzoni F."/>
            <person name="Miadlikowska J."/>
            <person name="Eastwood D.C."/>
            <person name="Hamelin R.C."/>
            <person name="Grigoriev I.V."/>
            <person name="U'Ren J.M."/>
        </authorList>
    </citation>
    <scope>NUCLEOTIDE SEQUENCE [LARGE SCALE GENOMIC DNA]</scope>
    <source>
        <strain evidence="1 2">CBS 119005</strain>
    </source>
</reference>
<gene>
    <name evidence="1" type="ORF">F4820DRAFT_442238</name>
</gene>
<accession>A0ACB9YH20</accession>
<sequence length="183" mass="19770">MSADPLAGNIKAFCQTAVAQGVQDKDSGSVSRNYNPRTLDEVDISVDWPSGVKIPFDEAECNKQLKATSDNCDGNDPANPMSWKGGGTTTITSTNPDLKVLYHITPKSARQPLPNQPGGSCNVAYKFLYDEFWIWGNGYATSDFGQQSKGLMQQLKGCDGLTHWNFSYGLGVMVGSGVLMGVY</sequence>
<keyword evidence="2" id="KW-1185">Reference proteome</keyword>
<evidence type="ECO:0000313" key="2">
    <source>
        <dbReference type="Proteomes" id="UP001497700"/>
    </source>
</evidence>
<evidence type="ECO:0000313" key="1">
    <source>
        <dbReference type="EMBL" id="KAI4858556.1"/>
    </source>
</evidence>
<dbReference type="EMBL" id="MU393728">
    <property type="protein sequence ID" value="KAI4858556.1"/>
    <property type="molecule type" value="Genomic_DNA"/>
</dbReference>
<proteinExistence type="predicted"/>
<name>A0ACB9YH20_9PEZI</name>